<evidence type="ECO:0000313" key="2">
    <source>
        <dbReference type="EMBL" id="SNR16314.1"/>
    </source>
</evidence>
<protein>
    <submittedName>
        <fullName evidence="2">Hypothetical transmembrane protein</fullName>
    </submittedName>
</protein>
<reference evidence="2 3" key="1">
    <citation type="submission" date="2017-07" db="EMBL/GenBank/DDBJ databases">
        <authorList>
            <person name="Sun Z.S."/>
            <person name="Albrecht U."/>
            <person name="Echele G."/>
            <person name="Lee C.C."/>
        </authorList>
    </citation>
    <scope>NUCLEOTIDE SEQUENCE [LARGE SCALE GENOMIC DNA]</scope>
    <source>
        <strain evidence="3">type strain: KCTC 22618</strain>
    </source>
</reference>
<evidence type="ECO:0000256" key="1">
    <source>
        <dbReference type="SAM" id="Phobius"/>
    </source>
</evidence>
<keyword evidence="1" id="KW-1133">Transmembrane helix</keyword>
<evidence type="ECO:0000313" key="3">
    <source>
        <dbReference type="Proteomes" id="UP000215214"/>
    </source>
</evidence>
<dbReference type="Proteomes" id="UP000215214">
    <property type="component" value="Chromosome TJEJU"/>
</dbReference>
<feature type="transmembrane region" description="Helical" evidence="1">
    <location>
        <begin position="12"/>
        <end position="29"/>
    </location>
</feature>
<organism evidence="2 3">
    <name type="scientific">Tenacibaculum jejuense</name>
    <dbReference type="NCBI Taxonomy" id="584609"/>
    <lineage>
        <taxon>Bacteria</taxon>
        <taxon>Pseudomonadati</taxon>
        <taxon>Bacteroidota</taxon>
        <taxon>Flavobacteriia</taxon>
        <taxon>Flavobacteriales</taxon>
        <taxon>Flavobacteriaceae</taxon>
        <taxon>Tenacibaculum</taxon>
    </lineage>
</organism>
<keyword evidence="1" id="KW-0472">Membrane</keyword>
<dbReference type="AlphaFoldDB" id="A0A238UCW1"/>
<keyword evidence="3" id="KW-1185">Reference proteome</keyword>
<sequence length="77" mass="9206">MFFFHRISPERLWYKLFFIPITLYIRTFNVDKDITHISYTGTGDPHFWCGSPALFKKALVLTVFNILVLFRIFVTDE</sequence>
<proteinExistence type="predicted"/>
<dbReference type="EMBL" id="LT899436">
    <property type="protein sequence ID" value="SNR16314.1"/>
    <property type="molecule type" value="Genomic_DNA"/>
</dbReference>
<accession>A0A238UCW1</accession>
<gene>
    <name evidence="2" type="ORF">TJEJU_2633</name>
</gene>
<keyword evidence="1 2" id="KW-0812">Transmembrane</keyword>
<feature type="transmembrane region" description="Helical" evidence="1">
    <location>
        <begin position="54"/>
        <end position="74"/>
    </location>
</feature>
<dbReference type="KEGG" id="tje:TJEJU_2633"/>
<name>A0A238UCW1_9FLAO</name>